<evidence type="ECO:0000313" key="9">
    <source>
        <dbReference type="Proteomes" id="UP000325433"/>
    </source>
</evidence>
<feature type="domain" description="Xylanolytic transcriptional activator regulatory" evidence="7">
    <location>
        <begin position="142"/>
        <end position="214"/>
    </location>
</feature>
<evidence type="ECO:0000256" key="3">
    <source>
        <dbReference type="ARBA" id="ARBA00023125"/>
    </source>
</evidence>
<dbReference type="AlphaFoldDB" id="A0A5N6WDA4"/>
<organism evidence="8 9">
    <name type="scientific">Aspergillus transmontanensis</name>
    <dbReference type="NCBI Taxonomy" id="1034304"/>
    <lineage>
        <taxon>Eukaryota</taxon>
        <taxon>Fungi</taxon>
        <taxon>Dikarya</taxon>
        <taxon>Ascomycota</taxon>
        <taxon>Pezizomycotina</taxon>
        <taxon>Eurotiomycetes</taxon>
        <taxon>Eurotiomycetidae</taxon>
        <taxon>Eurotiales</taxon>
        <taxon>Aspergillaceae</taxon>
        <taxon>Aspergillus</taxon>
        <taxon>Aspergillus subgen. Circumdati</taxon>
    </lineage>
</organism>
<dbReference type="PANTHER" id="PTHR47171:SF3">
    <property type="entry name" value="FARA-RELATED"/>
    <property type="match status" value="1"/>
</dbReference>
<keyword evidence="1" id="KW-0862">Zinc</keyword>
<proteinExistence type="predicted"/>
<keyword evidence="9" id="KW-1185">Reference proteome</keyword>
<dbReference type="CDD" id="cd12148">
    <property type="entry name" value="fungal_TF_MHR"/>
    <property type="match status" value="1"/>
</dbReference>
<dbReference type="InterPro" id="IPR052073">
    <property type="entry name" value="Amide_Lactam_Regulators"/>
</dbReference>
<reference evidence="9" key="1">
    <citation type="submission" date="2019-04" db="EMBL/GenBank/DDBJ databases">
        <title>Friends and foes A comparative genomics studyof 23 Aspergillus species from section Flavi.</title>
        <authorList>
            <consortium name="DOE Joint Genome Institute"/>
            <person name="Kjaerbolling I."/>
            <person name="Vesth T."/>
            <person name="Frisvad J.C."/>
            <person name="Nybo J.L."/>
            <person name="Theobald S."/>
            <person name="Kildgaard S."/>
            <person name="Isbrandt T."/>
            <person name="Kuo A."/>
            <person name="Sato A."/>
            <person name="Lyhne E.K."/>
            <person name="Kogle M.E."/>
            <person name="Wiebenga A."/>
            <person name="Kun R.S."/>
            <person name="Lubbers R.J."/>
            <person name="Makela M.R."/>
            <person name="Barry K."/>
            <person name="Chovatia M."/>
            <person name="Clum A."/>
            <person name="Daum C."/>
            <person name="Haridas S."/>
            <person name="He G."/>
            <person name="LaButti K."/>
            <person name="Lipzen A."/>
            <person name="Mondo S."/>
            <person name="Riley R."/>
            <person name="Salamov A."/>
            <person name="Simmons B.A."/>
            <person name="Magnuson J.K."/>
            <person name="Henrissat B."/>
            <person name="Mortensen U.H."/>
            <person name="Larsen T.O."/>
            <person name="Devries R.P."/>
            <person name="Grigoriev I.V."/>
            <person name="Machida M."/>
            <person name="Baker S.E."/>
            <person name="Andersen M.R."/>
        </authorList>
    </citation>
    <scope>NUCLEOTIDE SEQUENCE [LARGE SCALE GENOMIC DNA]</scope>
    <source>
        <strain evidence="9">CBS 130015</strain>
    </source>
</reference>
<evidence type="ECO:0000256" key="2">
    <source>
        <dbReference type="ARBA" id="ARBA00023015"/>
    </source>
</evidence>
<dbReference type="Pfam" id="PF04082">
    <property type="entry name" value="Fungal_trans"/>
    <property type="match status" value="1"/>
</dbReference>
<evidence type="ECO:0000256" key="6">
    <source>
        <dbReference type="SAM" id="MobiDB-lite"/>
    </source>
</evidence>
<evidence type="ECO:0000256" key="5">
    <source>
        <dbReference type="ARBA" id="ARBA00023242"/>
    </source>
</evidence>
<dbReference type="Proteomes" id="UP000325433">
    <property type="component" value="Unassembled WGS sequence"/>
</dbReference>
<evidence type="ECO:0000256" key="1">
    <source>
        <dbReference type="ARBA" id="ARBA00022833"/>
    </source>
</evidence>
<name>A0A5N6WDA4_9EURO</name>
<dbReference type="GO" id="GO:0008270">
    <property type="term" value="F:zinc ion binding"/>
    <property type="evidence" value="ECO:0007669"/>
    <property type="project" value="InterPro"/>
</dbReference>
<feature type="region of interest" description="Disordered" evidence="6">
    <location>
        <begin position="477"/>
        <end position="504"/>
    </location>
</feature>
<keyword evidence="4" id="KW-0804">Transcription</keyword>
<dbReference type="EMBL" id="ML738296">
    <property type="protein sequence ID" value="KAE8318845.1"/>
    <property type="molecule type" value="Genomic_DNA"/>
</dbReference>
<dbReference type="PANTHER" id="PTHR47171">
    <property type="entry name" value="FARA-RELATED"/>
    <property type="match status" value="1"/>
</dbReference>
<dbReference type="GO" id="GO:0003677">
    <property type="term" value="F:DNA binding"/>
    <property type="evidence" value="ECO:0007669"/>
    <property type="project" value="UniProtKB-KW"/>
</dbReference>
<gene>
    <name evidence="8" type="ORF">BDV41DRAFT_330767</name>
</gene>
<keyword evidence="2" id="KW-0805">Transcription regulation</keyword>
<dbReference type="GO" id="GO:0006351">
    <property type="term" value="P:DNA-templated transcription"/>
    <property type="evidence" value="ECO:0007669"/>
    <property type="project" value="InterPro"/>
</dbReference>
<keyword evidence="3" id="KW-0238">DNA-binding</keyword>
<keyword evidence="5" id="KW-0539">Nucleus</keyword>
<dbReference type="InterPro" id="IPR007219">
    <property type="entry name" value="XnlR_reg_dom"/>
</dbReference>
<accession>A0A5N6WDA4</accession>
<protein>
    <submittedName>
        <fullName evidence="8">Fungal-specific transcription factor domain-containing protein</fullName>
    </submittedName>
</protein>
<evidence type="ECO:0000259" key="7">
    <source>
        <dbReference type="SMART" id="SM00906"/>
    </source>
</evidence>
<sequence length="571" mass="63893">MAEYHSICHPDHLEPLELEILHRRDAFGLPPKAVQDALVDVFFKWVAPILPVVDRDDFLRQYESAENPPSILLLQAMLMVASRCSTSEQSSKEYTISPRTFYKKAKALYDAGYETNLITVVQAVVLLGAYWEGPDDLTESGIFYWSRLGIALAQELGLHDSERYTGLQPSERGLRKRIWWTLYTRDRSVAAAFGRPLHINPNDCTVEPLTESDFVEYDGNAPSEPTGEVQARFFMEYVKLCQLMDLGLCLNLSARSTQDARSAGAAQCELGLNEWLVACPPELHWRQTRHTFLSAILFSTFYTIVCQLHLLEAPFSSKESQSSAFHAASTIVSIMETLLSHNELQYSPTFIICHAVTSFVTLKHQMDASLPSLLHGIRLKLESNLELLEALAKTWPIATLFLEFFQTMTTPDQFNKLLSVAVEECHKRAIGDKQDDPEALRRPTSFKRPKLQQVILPQSRVVFQILARETQRRQTALLRSQGSDAASREVETTPFGSGSGATPVSADDISPGDFGDALESCEPTAVLRNLREIIRIGNSQGADNAVFGDTLVVKQPVGFDLGSERNKSKHQ</sequence>
<evidence type="ECO:0000256" key="4">
    <source>
        <dbReference type="ARBA" id="ARBA00023163"/>
    </source>
</evidence>
<evidence type="ECO:0000313" key="8">
    <source>
        <dbReference type="EMBL" id="KAE8318845.1"/>
    </source>
</evidence>
<dbReference type="SMART" id="SM00906">
    <property type="entry name" value="Fungal_trans"/>
    <property type="match status" value="1"/>
</dbReference>